<dbReference type="Proteomes" id="UP000469558">
    <property type="component" value="Unassembled WGS sequence"/>
</dbReference>
<dbReference type="PANTHER" id="PTHR11699">
    <property type="entry name" value="ALDEHYDE DEHYDROGENASE-RELATED"/>
    <property type="match status" value="1"/>
</dbReference>
<keyword evidence="9" id="KW-1185">Reference proteome</keyword>
<dbReference type="PROSITE" id="PS00070">
    <property type="entry name" value="ALDEHYDE_DEHYDR_CYS"/>
    <property type="match status" value="1"/>
</dbReference>
<dbReference type="InterPro" id="IPR029510">
    <property type="entry name" value="Ald_DH_CS_GLU"/>
</dbReference>
<evidence type="ECO:0000256" key="4">
    <source>
        <dbReference type="ARBA" id="ARBA00049194"/>
    </source>
</evidence>
<comment type="similarity">
    <text evidence="1 6">Belongs to the aldehyde dehydrogenase family.</text>
</comment>
<dbReference type="AlphaFoldDB" id="A0A8T9C7G1"/>
<dbReference type="OrthoDB" id="310895at2759"/>
<evidence type="ECO:0000256" key="1">
    <source>
        <dbReference type="ARBA" id="ARBA00009986"/>
    </source>
</evidence>
<keyword evidence="2 6" id="KW-0560">Oxidoreductase</keyword>
<proteinExistence type="inferred from homology"/>
<dbReference type="SUPFAM" id="SSF53720">
    <property type="entry name" value="ALDH-like"/>
    <property type="match status" value="1"/>
</dbReference>
<dbReference type="InterPro" id="IPR016161">
    <property type="entry name" value="Ald_DH/histidinol_DH"/>
</dbReference>
<feature type="active site" evidence="5">
    <location>
        <position position="256"/>
    </location>
</feature>
<dbReference type="InterPro" id="IPR016162">
    <property type="entry name" value="Ald_DH_N"/>
</dbReference>
<comment type="caution">
    <text evidence="8">The sequence shown here is derived from an EMBL/GenBank/DDBJ whole genome shotgun (WGS) entry which is preliminary data.</text>
</comment>
<evidence type="ECO:0000256" key="6">
    <source>
        <dbReference type="RuleBase" id="RU003345"/>
    </source>
</evidence>
<evidence type="ECO:0000256" key="2">
    <source>
        <dbReference type="ARBA" id="ARBA00023002"/>
    </source>
</evidence>
<comment type="catalytic activity">
    <reaction evidence="4">
        <text>an aldehyde + NAD(+) + H2O = a carboxylate + NADH + 2 H(+)</text>
        <dbReference type="Rhea" id="RHEA:16185"/>
        <dbReference type="ChEBI" id="CHEBI:15377"/>
        <dbReference type="ChEBI" id="CHEBI:15378"/>
        <dbReference type="ChEBI" id="CHEBI:17478"/>
        <dbReference type="ChEBI" id="CHEBI:29067"/>
        <dbReference type="ChEBI" id="CHEBI:57540"/>
        <dbReference type="ChEBI" id="CHEBI:57945"/>
        <dbReference type="EC" id="1.2.1.3"/>
    </reaction>
</comment>
<dbReference type="PROSITE" id="PS00687">
    <property type="entry name" value="ALDEHYDE_DEHYDR_GLU"/>
    <property type="match status" value="1"/>
</dbReference>
<dbReference type="FunFam" id="3.40.605.10:FF:000007">
    <property type="entry name" value="NAD/NADP-dependent betaine aldehyde dehydrogenase"/>
    <property type="match status" value="1"/>
</dbReference>
<organism evidence="8 9">
    <name type="scientific">Lachnellula suecica</name>
    <dbReference type="NCBI Taxonomy" id="602035"/>
    <lineage>
        <taxon>Eukaryota</taxon>
        <taxon>Fungi</taxon>
        <taxon>Dikarya</taxon>
        <taxon>Ascomycota</taxon>
        <taxon>Pezizomycotina</taxon>
        <taxon>Leotiomycetes</taxon>
        <taxon>Helotiales</taxon>
        <taxon>Lachnaceae</taxon>
        <taxon>Lachnellula</taxon>
    </lineage>
</organism>
<dbReference type="InterPro" id="IPR016163">
    <property type="entry name" value="Ald_DH_C"/>
</dbReference>
<protein>
    <recommendedName>
        <fullName evidence="3">aldehyde dehydrogenase (NAD(+))</fullName>
        <ecNumber evidence="3">1.2.1.3</ecNumber>
    </recommendedName>
</protein>
<reference evidence="8 9" key="1">
    <citation type="submission" date="2018-05" db="EMBL/GenBank/DDBJ databases">
        <title>Genome sequencing and assembly of the regulated plant pathogen Lachnellula willkommii and related sister species for the development of diagnostic species identification markers.</title>
        <authorList>
            <person name="Giroux E."/>
            <person name="Bilodeau G."/>
        </authorList>
    </citation>
    <scope>NUCLEOTIDE SEQUENCE [LARGE SCALE GENOMIC DNA]</scope>
    <source>
        <strain evidence="8 9">CBS 268.59</strain>
    </source>
</reference>
<accession>A0A8T9C7G1</accession>
<dbReference type="FunFam" id="3.40.309.10:FF:000012">
    <property type="entry name" value="Betaine aldehyde dehydrogenase"/>
    <property type="match status" value="1"/>
</dbReference>
<dbReference type="InterPro" id="IPR015590">
    <property type="entry name" value="Aldehyde_DH_dom"/>
</dbReference>
<dbReference type="GO" id="GO:0004029">
    <property type="term" value="F:aldehyde dehydrogenase (NAD+) activity"/>
    <property type="evidence" value="ECO:0007669"/>
    <property type="project" value="UniProtKB-EC"/>
</dbReference>
<dbReference type="EMBL" id="QGMK01000438">
    <property type="protein sequence ID" value="TVY81689.1"/>
    <property type="molecule type" value="Genomic_DNA"/>
</dbReference>
<dbReference type="Gene3D" id="3.40.605.10">
    <property type="entry name" value="Aldehyde Dehydrogenase, Chain A, domain 1"/>
    <property type="match status" value="1"/>
</dbReference>
<name>A0A8T9C7G1_9HELO</name>
<evidence type="ECO:0000313" key="8">
    <source>
        <dbReference type="EMBL" id="TVY81689.1"/>
    </source>
</evidence>
<sequence>MSTPTEYETRLFINNEYIESKSSETLNLVNPYDGSPLPKSIQVAGPEEIDLAVASATAAFKTGPWSTYTGAQRAKCLNKFADLLESHASELATLDAICMGGPVGISMQLTSISTAPVFRYYAGWADKIEGESFGADDGTYKIVRHEPLGVCTGMASWNAPLVYIGWKIAPALAAGNTYIYKASEKSPLSALALGKLVIEAGFPPGVLQFVSGAAKTGALLASHMKIQKISFTGSAFVGKIIQKLASDSNMKKVTLELGGKSPALVFADADIPNAVGSTADGFLFNSGEVCVATSRLYVQESIAPAFIDAVKARFQAATENLGANPQEATTTHGPMADEAHFNRVMSYIELGKKSAQTLIGGSRIGDKGFWIEPTIFLNPAKDSRIAKEEVFGPVLNIVTFKTEEEAIELANDTNTGLSAALYTSDLNRALRVSAKIEAGNVSINAPHFPSHQVPFGGFKESGDGKELGKYGLQSFLQTKSILINMKLPAKL</sequence>
<evidence type="ECO:0000256" key="3">
    <source>
        <dbReference type="ARBA" id="ARBA00024226"/>
    </source>
</evidence>
<gene>
    <name evidence="8" type="primary">CLAH10_0</name>
    <name evidence="8" type="ORF">LSUE1_G002186</name>
</gene>
<evidence type="ECO:0000313" key="9">
    <source>
        <dbReference type="Proteomes" id="UP000469558"/>
    </source>
</evidence>
<dbReference type="InterPro" id="IPR016160">
    <property type="entry name" value="Ald_DH_CS_CYS"/>
</dbReference>
<feature type="domain" description="Aldehyde dehydrogenase" evidence="7">
    <location>
        <begin position="18"/>
        <end position="481"/>
    </location>
</feature>
<dbReference type="Pfam" id="PF00171">
    <property type="entry name" value="Aldedh"/>
    <property type="match status" value="1"/>
</dbReference>
<evidence type="ECO:0000256" key="5">
    <source>
        <dbReference type="PROSITE-ProRule" id="PRU10007"/>
    </source>
</evidence>
<dbReference type="EC" id="1.2.1.3" evidence="3"/>
<evidence type="ECO:0000259" key="7">
    <source>
        <dbReference type="Pfam" id="PF00171"/>
    </source>
</evidence>
<dbReference type="Gene3D" id="3.40.309.10">
    <property type="entry name" value="Aldehyde Dehydrogenase, Chain A, domain 2"/>
    <property type="match status" value="1"/>
</dbReference>